<dbReference type="Proteomes" id="UP001345219">
    <property type="component" value="Chromosome 8"/>
</dbReference>
<dbReference type="EMBL" id="JAXIOK010000014">
    <property type="protein sequence ID" value="KAK4755865.1"/>
    <property type="molecule type" value="Genomic_DNA"/>
</dbReference>
<accession>A0AAN7JVC5</accession>
<dbReference type="PANTHER" id="PTHR35099:SF2">
    <property type="entry name" value="OS02G0182700 PROTEIN"/>
    <property type="match status" value="1"/>
</dbReference>
<protein>
    <submittedName>
        <fullName evidence="2">Uncharacterized protein</fullName>
    </submittedName>
</protein>
<name>A0AAN7JVC5_9MYRT</name>
<reference evidence="2 3" key="1">
    <citation type="journal article" date="2023" name="Hortic Res">
        <title>Pangenome of water caltrop reveals structural variations and asymmetric subgenome divergence after allopolyploidization.</title>
        <authorList>
            <person name="Zhang X."/>
            <person name="Chen Y."/>
            <person name="Wang L."/>
            <person name="Yuan Y."/>
            <person name="Fang M."/>
            <person name="Shi L."/>
            <person name="Lu R."/>
            <person name="Comes H.P."/>
            <person name="Ma Y."/>
            <person name="Chen Y."/>
            <person name="Huang G."/>
            <person name="Zhou Y."/>
            <person name="Zheng Z."/>
            <person name="Qiu Y."/>
        </authorList>
    </citation>
    <scope>NUCLEOTIDE SEQUENCE [LARGE SCALE GENOMIC DNA]</scope>
    <source>
        <tissue evidence="2">Roots</tissue>
    </source>
</reference>
<dbReference type="AlphaFoldDB" id="A0AAN7JVC5"/>
<dbReference type="PANTHER" id="PTHR35099">
    <property type="entry name" value="OS02G0182700 PROTEIN"/>
    <property type="match status" value="1"/>
</dbReference>
<feature type="compositionally biased region" description="Low complexity" evidence="1">
    <location>
        <begin position="88"/>
        <end position="98"/>
    </location>
</feature>
<gene>
    <name evidence="2" type="ORF">SAY87_009622</name>
</gene>
<evidence type="ECO:0000313" key="2">
    <source>
        <dbReference type="EMBL" id="KAK4755865.1"/>
    </source>
</evidence>
<evidence type="ECO:0000313" key="3">
    <source>
        <dbReference type="Proteomes" id="UP001345219"/>
    </source>
</evidence>
<sequence>MAVKDDWVKAAMTDDTVVVELLVRLKEAWCSASIKPAEGPARARMELPPPGWGIRQPRTRLAFKCEVASPAKGGNLMRNSPTTPLSWSAGTASSSGTGDCYEDSDLPSGGSSRSKVIVVNDSTSSPNKKLKRKKTLAELKEEESLLLRERIHLNKELAVLNATFVDQRVRNENLKRMKLNFNAQILKSTAHAMDEQPYKVTYSAQSQIDMSSLYYGSWKQLPPHAPSKYPPSDVPVEPKPFGKGDTCFELPDLNLMPCEDDMCS</sequence>
<feature type="compositionally biased region" description="Polar residues" evidence="1">
    <location>
        <begin position="109"/>
        <end position="127"/>
    </location>
</feature>
<comment type="caution">
    <text evidence="2">The sequence shown here is derived from an EMBL/GenBank/DDBJ whole genome shotgun (WGS) entry which is preliminary data.</text>
</comment>
<organism evidence="2 3">
    <name type="scientific">Trapa incisa</name>
    <dbReference type="NCBI Taxonomy" id="236973"/>
    <lineage>
        <taxon>Eukaryota</taxon>
        <taxon>Viridiplantae</taxon>
        <taxon>Streptophyta</taxon>
        <taxon>Embryophyta</taxon>
        <taxon>Tracheophyta</taxon>
        <taxon>Spermatophyta</taxon>
        <taxon>Magnoliopsida</taxon>
        <taxon>eudicotyledons</taxon>
        <taxon>Gunneridae</taxon>
        <taxon>Pentapetalae</taxon>
        <taxon>rosids</taxon>
        <taxon>malvids</taxon>
        <taxon>Myrtales</taxon>
        <taxon>Lythraceae</taxon>
        <taxon>Trapa</taxon>
    </lineage>
</organism>
<feature type="region of interest" description="Disordered" evidence="1">
    <location>
        <begin position="72"/>
        <end position="130"/>
    </location>
</feature>
<evidence type="ECO:0000256" key="1">
    <source>
        <dbReference type="SAM" id="MobiDB-lite"/>
    </source>
</evidence>
<proteinExistence type="predicted"/>
<feature type="compositionally biased region" description="Polar residues" evidence="1">
    <location>
        <begin position="77"/>
        <end position="86"/>
    </location>
</feature>
<keyword evidence="3" id="KW-1185">Reference proteome</keyword>